<feature type="domain" description="KilA-N" evidence="1">
    <location>
        <begin position="9"/>
        <end position="142"/>
    </location>
</feature>
<proteinExistence type="predicted"/>
<evidence type="ECO:0000313" key="3">
    <source>
        <dbReference type="Proteomes" id="UP000177042"/>
    </source>
</evidence>
<accession>A0A1F5J8J2</accession>
<evidence type="ECO:0000313" key="2">
    <source>
        <dbReference type="EMBL" id="OGE24840.1"/>
    </source>
</evidence>
<organism evidence="2 3">
    <name type="scientific">Candidatus Daviesbacteria bacterium RIFCSPHIGHO2_02_FULL_39_12</name>
    <dbReference type="NCBI Taxonomy" id="1797770"/>
    <lineage>
        <taxon>Bacteria</taxon>
        <taxon>Candidatus Daviesiibacteriota</taxon>
    </lineage>
</organism>
<comment type="caution">
    <text evidence="2">The sequence shown here is derived from an EMBL/GenBank/DDBJ whole genome shotgun (WGS) entry which is preliminary data.</text>
</comment>
<dbReference type="Proteomes" id="UP000177042">
    <property type="component" value="Unassembled WGS sequence"/>
</dbReference>
<dbReference type="InterPro" id="IPR018004">
    <property type="entry name" value="KilA/APSES_HTH"/>
</dbReference>
<dbReference type="EMBL" id="MFCX01000038">
    <property type="protein sequence ID" value="OGE24840.1"/>
    <property type="molecule type" value="Genomic_DNA"/>
</dbReference>
<dbReference type="Pfam" id="PF04383">
    <property type="entry name" value="KilA-N"/>
    <property type="match status" value="1"/>
</dbReference>
<protein>
    <recommendedName>
        <fullName evidence="1">KilA-N domain-containing protein</fullName>
    </recommendedName>
</protein>
<dbReference type="InterPro" id="IPR017880">
    <property type="entry name" value="KilA_N"/>
</dbReference>
<dbReference type="AlphaFoldDB" id="A0A1F5J8J2"/>
<gene>
    <name evidence="2" type="ORF">A3C26_00195</name>
</gene>
<dbReference type="SMART" id="SM01252">
    <property type="entry name" value="KilA-N"/>
    <property type="match status" value="1"/>
</dbReference>
<reference evidence="2 3" key="1">
    <citation type="journal article" date="2016" name="Nat. Commun.">
        <title>Thousands of microbial genomes shed light on interconnected biogeochemical processes in an aquifer system.</title>
        <authorList>
            <person name="Anantharaman K."/>
            <person name="Brown C.T."/>
            <person name="Hug L.A."/>
            <person name="Sharon I."/>
            <person name="Castelle C.J."/>
            <person name="Probst A.J."/>
            <person name="Thomas B.C."/>
            <person name="Singh A."/>
            <person name="Wilkins M.J."/>
            <person name="Karaoz U."/>
            <person name="Brodie E.L."/>
            <person name="Williams K.H."/>
            <person name="Hubbard S.S."/>
            <person name="Banfield J.F."/>
        </authorList>
    </citation>
    <scope>NUCLEOTIDE SEQUENCE [LARGE SCALE GENOMIC DNA]</scope>
</reference>
<sequence>MNKKISSVGNLSMVINQSQINVAKINSQDYICLTDMAKSAGAERALHSWLRTKNTIDFLGFWEQLNNPEFKVHEFVYFKNNAGANSFNPSIIEWIEKTNAKGIVSKRGRYGGTYAHKDIAFEFGTWLSPEFKLLIITEFQRLKAKEQKLDMNELKKQNIREKLFSQLSFLFTFLSFPRKPSALRLRLEERESSKLFV</sequence>
<name>A0A1F5J8J2_9BACT</name>
<dbReference type="PROSITE" id="PS51301">
    <property type="entry name" value="KILA_N"/>
    <property type="match status" value="1"/>
</dbReference>
<evidence type="ECO:0000259" key="1">
    <source>
        <dbReference type="PROSITE" id="PS51301"/>
    </source>
</evidence>